<comment type="caution">
    <text evidence="2">The sequence shown here is derived from an EMBL/GenBank/DDBJ whole genome shotgun (WGS) entry which is preliminary data.</text>
</comment>
<sequence>MDRPERVRALKAALATLDGGVSPMTAADLRSEAVPGASTGGKRRSPQTTGETGDPGHSVVPVPRALADCLPGGGLPRRAITTVADCPAFIIELLAAATGRGSHVAVVGWPDLLLTGVADAGGILDSIVVVPDPGDRPFSVVGMLVEGMDLVVHRSAGSDRVSATQARPLLARVRRGTAALLVVGARFPASAVRIGADITAYHGVGAGSGRIRGFDLSVEVVTKGAPPREVLLRVGRGPGTDATGVVRRTPRIPGLQVVRAG</sequence>
<dbReference type="RefSeq" id="WP_200260250.1">
    <property type="nucleotide sequence ID" value="NZ_JAENIP020000002.1"/>
</dbReference>
<name>A0ABS1FN03_9CORY</name>
<feature type="region of interest" description="Disordered" evidence="1">
    <location>
        <begin position="30"/>
        <end position="60"/>
    </location>
</feature>
<evidence type="ECO:0000256" key="1">
    <source>
        <dbReference type="SAM" id="MobiDB-lite"/>
    </source>
</evidence>
<dbReference type="EMBL" id="JAENIP010000016">
    <property type="protein sequence ID" value="MBK1844812.1"/>
    <property type="molecule type" value="Genomic_DNA"/>
</dbReference>
<reference evidence="2" key="1">
    <citation type="submission" date="2021-01" db="EMBL/GenBank/DDBJ databases">
        <title>Characterization of Corynebacterium spp. from penguins.</title>
        <authorList>
            <person name="Svec P."/>
        </authorList>
    </citation>
    <scope>NUCLEOTIDE SEQUENCE</scope>
    <source>
        <strain evidence="2">CCM 8835</strain>
    </source>
</reference>
<organism evidence="2 3">
    <name type="scientific">Corynebacterium antarcticum</name>
    <dbReference type="NCBI Taxonomy" id="2800405"/>
    <lineage>
        <taxon>Bacteria</taxon>
        <taxon>Bacillati</taxon>
        <taxon>Actinomycetota</taxon>
        <taxon>Actinomycetes</taxon>
        <taxon>Mycobacteriales</taxon>
        <taxon>Corynebacteriaceae</taxon>
        <taxon>Corynebacterium</taxon>
    </lineage>
</organism>
<gene>
    <name evidence="2" type="ORF">JIM95_09540</name>
</gene>
<evidence type="ECO:0000313" key="3">
    <source>
        <dbReference type="Proteomes" id="UP000650005"/>
    </source>
</evidence>
<dbReference type="Proteomes" id="UP000650005">
    <property type="component" value="Unassembled WGS sequence"/>
</dbReference>
<keyword evidence="3" id="KW-1185">Reference proteome</keyword>
<evidence type="ECO:0000313" key="2">
    <source>
        <dbReference type="EMBL" id="MBK1844812.1"/>
    </source>
</evidence>
<protein>
    <submittedName>
        <fullName evidence="2">Uncharacterized protein</fullName>
    </submittedName>
</protein>
<accession>A0ABS1FN03</accession>
<proteinExistence type="predicted"/>